<accession>A0A8I0FWZ3</accession>
<evidence type="ECO:0000313" key="8">
    <source>
        <dbReference type="EMBL" id="MBD1271242.1"/>
    </source>
</evidence>
<evidence type="ECO:0000259" key="6">
    <source>
        <dbReference type="Pfam" id="PF00294"/>
    </source>
</evidence>
<keyword evidence="3" id="KW-0547">Nucleotide-binding</keyword>
<evidence type="ECO:0000256" key="4">
    <source>
        <dbReference type="ARBA" id="ARBA00022777"/>
    </source>
</evidence>
<dbReference type="InterPro" id="IPR029056">
    <property type="entry name" value="Ribokinase-like"/>
</dbReference>
<dbReference type="GO" id="GO:0008865">
    <property type="term" value="F:fructokinase activity"/>
    <property type="evidence" value="ECO:0007669"/>
    <property type="project" value="UniProtKB-EC"/>
</dbReference>
<keyword evidence="2 9" id="KW-0808">Transferase</keyword>
<feature type="domain" description="Carbohydrate kinase PfkB" evidence="6">
    <location>
        <begin position="9"/>
        <end position="297"/>
    </location>
</feature>
<evidence type="ECO:0000256" key="1">
    <source>
        <dbReference type="ARBA" id="ARBA00010688"/>
    </source>
</evidence>
<name>A0A8I0FWZ3_9ACTN</name>
<dbReference type="InterPro" id="IPR050306">
    <property type="entry name" value="PfkB_Carbo_kinase"/>
</dbReference>
<dbReference type="SUPFAM" id="SSF53613">
    <property type="entry name" value="Ribokinase-like"/>
    <property type="match status" value="1"/>
</dbReference>
<dbReference type="EMBL" id="JACWMT010000002">
    <property type="protein sequence ID" value="MBD1270626.1"/>
    <property type="molecule type" value="Genomic_DNA"/>
</dbReference>
<gene>
    <name evidence="9" type="ORF">BJ975_001388</name>
    <name evidence="7" type="ORF">IDH50_10320</name>
    <name evidence="8" type="ORF">IDH50_13440</name>
</gene>
<dbReference type="InterPro" id="IPR011611">
    <property type="entry name" value="PfkB_dom"/>
</dbReference>
<dbReference type="RefSeq" id="WP_179424465.1">
    <property type="nucleotide sequence ID" value="NZ_BAAAMP010000001.1"/>
</dbReference>
<evidence type="ECO:0000313" key="7">
    <source>
        <dbReference type="EMBL" id="MBD1270626.1"/>
    </source>
</evidence>
<proteinExistence type="inferred from homology"/>
<dbReference type="Pfam" id="PF00294">
    <property type="entry name" value="PfkB"/>
    <property type="match status" value="1"/>
</dbReference>
<dbReference type="InterPro" id="IPR002173">
    <property type="entry name" value="Carboh/pur_kinase_PfkB_CS"/>
</dbReference>
<dbReference type="Proteomes" id="UP000587211">
    <property type="component" value="Unassembled WGS sequence"/>
</dbReference>
<comment type="caution">
    <text evidence="7">The sequence shown here is derived from an EMBL/GenBank/DDBJ whole genome shotgun (WGS) entry which is preliminary data.</text>
</comment>
<evidence type="ECO:0000256" key="2">
    <source>
        <dbReference type="ARBA" id="ARBA00022679"/>
    </source>
</evidence>
<dbReference type="EMBL" id="JACWMT010000003">
    <property type="protein sequence ID" value="MBD1271242.1"/>
    <property type="molecule type" value="Genomic_DNA"/>
</dbReference>
<comment type="similarity">
    <text evidence="1">Belongs to the carbohydrate kinase PfkB family.</text>
</comment>
<dbReference type="AlphaFoldDB" id="A0A8I0FWZ3"/>
<keyword evidence="5" id="KW-0067">ATP-binding</keyword>
<evidence type="ECO:0000313" key="9">
    <source>
        <dbReference type="EMBL" id="NYI38013.1"/>
    </source>
</evidence>
<dbReference type="PANTHER" id="PTHR43085:SF1">
    <property type="entry name" value="PSEUDOURIDINE KINASE-RELATED"/>
    <property type="match status" value="1"/>
</dbReference>
<dbReference type="EC" id="2.7.1.4" evidence="9"/>
<evidence type="ECO:0000313" key="11">
    <source>
        <dbReference type="Proteomes" id="UP000659061"/>
    </source>
</evidence>
<dbReference type="PROSITE" id="PS00583">
    <property type="entry name" value="PFKB_KINASES_1"/>
    <property type="match status" value="1"/>
</dbReference>
<dbReference type="GO" id="GO:0005524">
    <property type="term" value="F:ATP binding"/>
    <property type="evidence" value="ECO:0007669"/>
    <property type="project" value="UniProtKB-KW"/>
</dbReference>
<dbReference type="Proteomes" id="UP000659061">
    <property type="component" value="Unassembled WGS sequence"/>
</dbReference>
<evidence type="ECO:0000256" key="3">
    <source>
        <dbReference type="ARBA" id="ARBA00022741"/>
    </source>
</evidence>
<dbReference type="Gene3D" id="3.40.1190.20">
    <property type="match status" value="1"/>
</dbReference>
<reference evidence="9 10" key="1">
    <citation type="submission" date="2020-07" db="EMBL/GenBank/DDBJ databases">
        <title>Sequencing the genomes of 1000 actinobacteria strains.</title>
        <authorList>
            <person name="Klenk H.-P."/>
        </authorList>
    </citation>
    <scope>NUCLEOTIDE SEQUENCE [LARGE SCALE GENOMIC DNA]</scope>
    <source>
        <strain evidence="9 10">DSM 19087</strain>
    </source>
</reference>
<keyword evidence="10" id="KW-1185">Reference proteome</keyword>
<keyword evidence="4 7" id="KW-0418">Kinase</keyword>
<dbReference type="PANTHER" id="PTHR43085">
    <property type="entry name" value="HEXOKINASE FAMILY MEMBER"/>
    <property type="match status" value="1"/>
</dbReference>
<reference evidence="7" key="2">
    <citation type="submission" date="2020-09" db="EMBL/GenBank/DDBJ databases">
        <title>Novel species in genus Aeromicrobium.</title>
        <authorList>
            <person name="Zhang G."/>
        </authorList>
    </citation>
    <scope>NUCLEOTIDE SEQUENCE</scope>
    <source>
        <strain evidence="7">SSW1-57</strain>
    </source>
</reference>
<sequence length="300" mass="31102">MSAARVPRALVVGEALMDVTRMPDGSVAEHPGGSPLNVAVTMARQGIDTTLAAHVGDDHFGALIRAHLAESGVTLANANVSLPTASATATIGADGSATYEFDLRWNPNELPDLEDFHLVHVGSIGAWMAPGADVVLDLVRRAHAAGRAVGFDPNVRPALAPSVPLLRERVLELAALSRFVKLSDEDADVLAEDPGGPLSVLRLLAGHGPALAALTRGGESALLCSGSDEVEVRVPPVEVADTIGAGDTWMGTLLAELLRRGWADRTSFAADELQSLGHAAVAAAAITVSRPGADPPWRDD</sequence>
<protein>
    <submittedName>
        <fullName evidence="7">Carbohydrate kinase</fullName>
    </submittedName>
    <submittedName>
        <fullName evidence="9">Fructokinase</fullName>
        <ecNumber evidence="9">2.7.1.4</ecNumber>
    </submittedName>
</protein>
<dbReference type="EMBL" id="JACBZN010000001">
    <property type="protein sequence ID" value="NYI38013.1"/>
    <property type="molecule type" value="Genomic_DNA"/>
</dbReference>
<evidence type="ECO:0000313" key="10">
    <source>
        <dbReference type="Proteomes" id="UP000587211"/>
    </source>
</evidence>
<organism evidence="7 11">
    <name type="scientific">Aeromicrobium tamlense</name>
    <dbReference type="NCBI Taxonomy" id="375541"/>
    <lineage>
        <taxon>Bacteria</taxon>
        <taxon>Bacillati</taxon>
        <taxon>Actinomycetota</taxon>
        <taxon>Actinomycetes</taxon>
        <taxon>Propionibacteriales</taxon>
        <taxon>Nocardioidaceae</taxon>
        <taxon>Aeromicrobium</taxon>
    </lineage>
</organism>
<evidence type="ECO:0000256" key="5">
    <source>
        <dbReference type="ARBA" id="ARBA00022840"/>
    </source>
</evidence>